<sequence length="395" mass="42309">MPDMTPAPRRRPLWRLFIAPALLLVVAAAWSAFWFYAASEVGVRADAWAAQEAKAGRVYACGKRSVAGFPFRFEVRCDDASVSLVSQTAGAQVPFTARLGEIMVIAQIYQPKLLIAEFKAPATLADRGQPPSMKVNWTTGRSSVSGLPDIPQRASIVFDNPSIDRVNAQVATPLARAGHIELHGRLADGSTRDKPVIEAVLQITGGSVQEVHPILAAPFDADIQTKLTGLKDFTPKPWPERFRELQAAGGHVEIVRSRIQQGDLISVAAGTLSLNTQGRIDGELQMTVTGLERVIPALGLEKMLEEGVPQATLDRVAPGVKSQDLNNLFGALDKAIPGLGRVVKQNANAGVAAGINSLGKEAELEGRKARAFPLRFVDGAVFLGPLKVGQVPPLF</sequence>
<dbReference type="AlphaFoldDB" id="A0A1B1UP22"/>
<dbReference type="KEGG" id="bic:LMTR13_34570"/>
<dbReference type="InterPro" id="IPR018666">
    <property type="entry name" value="DUF2125"/>
</dbReference>
<keyword evidence="2" id="KW-1185">Reference proteome</keyword>
<organism evidence="1 2">
    <name type="scientific">Bradyrhizobium icense</name>
    <dbReference type="NCBI Taxonomy" id="1274631"/>
    <lineage>
        <taxon>Bacteria</taxon>
        <taxon>Pseudomonadati</taxon>
        <taxon>Pseudomonadota</taxon>
        <taxon>Alphaproteobacteria</taxon>
        <taxon>Hyphomicrobiales</taxon>
        <taxon>Nitrobacteraceae</taxon>
        <taxon>Bradyrhizobium</taxon>
    </lineage>
</organism>
<dbReference type="OrthoDB" id="7169664at2"/>
<protein>
    <recommendedName>
        <fullName evidence="3">DUF2125 domain-containing protein</fullName>
    </recommendedName>
</protein>
<evidence type="ECO:0000313" key="1">
    <source>
        <dbReference type="EMBL" id="ANW04496.1"/>
    </source>
</evidence>
<dbReference type="STRING" id="1274631.LMTR13_34570"/>
<evidence type="ECO:0000313" key="2">
    <source>
        <dbReference type="Proteomes" id="UP000092839"/>
    </source>
</evidence>
<dbReference type="Pfam" id="PF09898">
    <property type="entry name" value="DUF2125"/>
    <property type="match status" value="1"/>
</dbReference>
<proteinExistence type="predicted"/>
<dbReference type="EMBL" id="CP016428">
    <property type="protein sequence ID" value="ANW04496.1"/>
    <property type="molecule type" value="Genomic_DNA"/>
</dbReference>
<reference evidence="1 2" key="1">
    <citation type="submission" date="2016-07" db="EMBL/GenBank/DDBJ databases">
        <title>Complete genome sequence of Bradyrhizobium icense LMTR 13T, a potential inoculant strain isolated from lima bean (Phaseolus lunatus) in Peru.</title>
        <authorList>
            <person name="Ormeno-Orrillo E."/>
            <person name="Duran D."/>
            <person name="Rogel M.A."/>
            <person name="Rey L."/>
            <person name="Imperial J."/>
            <person name="Ruiz-Argueso T."/>
            <person name="Martinez-Romero E."/>
        </authorList>
    </citation>
    <scope>NUCLEOTIDE SEQUENCE [LARGE SCALE GENOMIC DNA]</scope>
    <source>
        <strain evidence="1 2">LMTR 13</strain>
    </source>
</reference>
<name>A0A1B1UP22_9BRAD</name>
<dbReference type="RefSeq" id="WP_065731642.1">
    <property type="nucleotide sequence ID" value="NZ_CP016428.1"/>
</dbReference>
<dbReference type="Proteomes" id="UP000092839">
    <property type="component" value="Chromosome"/>
</dbReference>
<accession>A0A1B1UP22</accession>
<evidence type="ECO:0008006" key="3">
    <source>
        <dbReference type="Google" id="ProtNLM"/>
    </source>
</evidence>
<gene>
    <name evidence="1" type="ORF">LMTR13_34570</name>
</gene>